<dbReference type="GO" id="GO:0005789">
    <property type="term" value="C:endoplasmic reticulum membrane"/>
    <property type="evidence" value="ECO:0007669"/>
    <property type="project" value="UniProtKB-SubCell"/>
</dbReference>
<evidence type="ECO:0000256" key="7">
    <source>
        <dbReference type="ARBA" id="ARBA00022676"/>
    </source>
</evidence>
<comment type="catalytic activity">
    <reaction evidence="19">
        <text>UDP-alpha-D-xylose + L-seryl-[protein] = 3-O-(beta-D-xylosyl)-L-seryl-[protein] + UDP + H(+)</text>
        <dbReference type="Rhea" id="RHEA:50192"/>
        <dbReference type="Rhea" id="RHEA-COMP:9863"/>
        <dbReference type="Rhea" id="RHEA-COMP:12567"/>
        <dbReference type="ChEBI" id="CHEBI:15378"/>
        <dbReference type="ChEBI" id="CHEBI:29999"/>
        <dbReference type="ChEBI" id="CHEBI:57632"/>
        <dbReference type="ChEBI" id="CHEBI:58223"/>
        <dbReference type="ChEBI" id="CHEBI:132085"/>
        <dbReference type="EC" id="2.4.2.26"/>
    </reaction>
</comment>
<dbReference type="InterPro" id="IPR043538">
    <property type="entry name" value="XYLT"/>
</dbReference>
<comment type="pathway">
    <text evidence="3">Glycan metabolism; chondroitin sulfate biosynthesis.</text>
</comment>
<evidence type="ECO:0000256" key="4">
    <source>
        <dbReference type="ARBA" id="ARBA00005093"/>
    </source>
</evidence>
<keyword evidence="11" id="KW-0256">Endoplasmic reticulum</keyword>
<evidence type="ECO:0000256" key="5">
    <source>
        <dbReference type="ARBA" id="ARBA00010195"/>
    </source>
</evidence>
<evidence type="ECO:0000256" key="6">
    <source>
        <dbReference type="ARBA" id="ARBA00011972"/>
    </source>
</evidence>
<dbReference type="InterPro" id="IPR003406">
    <property type="entry name" value="Glyco_trans_14"/>
</dbReference>
<evidence type="ECO:0000256" key="11">
    <source>
        <dbReference type="ARBA" id="ARBA00022824"/>
    </source>
</evidence>
<evidence type="ECO:0000256" key="16">
    <source>
        <dbReference type="ARBA" id="ARBA00023157"/>
    </source>
</evidence>
<gene>
    <name evidence="23" type="primary">LOC118413636</name>
</gene>
<reference evidence="23" key="2">
    <citation type="submission" date="2025-08" db="UniProtKB">
        <authorList>
            <consortium name="RefSeq"/>
        </authorList>
    </citation>
    <scope>IDENTIFICATION</scope>
    <source>
        <strain evidence="23">S238N-H82</strain>
        <tissue evidence="23">Testes</tissue>
    </source>
</reference>
<keyword evidence="8" id="KW-0808">Transferase</keyword>
<keyword evidence="10" id="KW-0479">Metal-binding</keyword>
<dbReference type="AlphaFoldDB" id="A0A9J7MNA5"/>
<keyword evidence="13" id="KW-1133">Transmembrane helix</keyword>
<feature type="chain" id="PRO_5039901525" description="protein xylosyltransferase" evidence="21">
    <location>
        <begin position="24"/>
        <end position="896"/>
    </location>
</feature>
<keyword evidence="14" id="KW-0333">Golgi apparatus</keyword>
<evidence type="ECO:0000256" key="10">
    <source>
        <dbReference type="ARBA" id="ARBA00022723"/>
    </source>
</evidence>
<evidence type="ECO:0000256" key="18">
    <source>
        <dbReference type="ARBA" id="ARBA00042865"/>
    </source>
</evidence>
<evidence type="ECO:0000313" key="23">
    <source>
        <dbReference type="RefSeq" id="XP_035673054.1"/>
    </source>
</evidence>
<keyword evidence="9" id="KW-0812">Transmembrane</keyword>
<evidence type="ECO:0000256" key="21">
    <source>
        <dbReference type="SAM" id="SignalP"/>
    </source>
</evidence>
<keyword evidence="12" id="KW-0735">Signal-anchor</keyword>
<reference evidence="22" key="1">
    <citation type="journal article" date="2020" name="Nat. Ecol. Evol.">
        <title>Deeply conserved synteny resolves early events in vertebrate evolution.</title>
        <authorList>
            <person name="Simakov O."/>
            <person name="Marletaz F."/>
            <person name="Yue J.X."/>
            <person name="O'Connell B."/>
            <person name="Jenkins J."/>
            <person name="Brandt A."/>
            <person name="Calef R."/>
            <person name="Tung C.H."/>
            <person name="Huang T.K."/>
            <person name="Schmutz J."/>
            <person name="Satoh N."/>
            <person name="Yu J.K."/>
            <person name="Putnam N.H."/>
            <person name="Green R.E."/>
            <person name="Rokhsar D.S."/>
        </authorList>
    </citation>
    <scope>NUCLEOTIDE SEQUENCE [LARGE SCALE GENOMIC DNA]</scope>
    <source>
        <strain evidence="22">S238N-H82</strain>
    </source>
</reference>
<keyword evidence="16" id="KW-1015">Disulfide bond</keyword>
<dbReference type="GeneID" id="118413636"/>
<keyword evidence="17" id="KW-0325">Glycoprotein</keyword>
<feature type="signal peptide" evidence="21">
    <location>
        <begin position="1"/>
        <end position="23"/>
    </location>
</feature>
<evidence type="ECO:0000256" key="13">
    <source>
        <dbReference type="ARBA" id="ARBA00022989"/>
    </source>
</evidence>
<dbReference type="Pfam" id="PF02485">
    <property type="entry name" value="Branch"/>
    <property type="match status" value="1"/>
</dbReference>
<comment type="pathway">
    <text evidence="4">Glycan metabolism; heparan sulfate biosynthesis.</text>
</comment>
<dbReference type="OMA" id="RATHITT"/>
<evidence type="ECO:0000256" key="2">
    <source>
        <dbReference type="ARBA" id="ARBA00004648"/>
    </source>
</evidence>
<dbReference type="PANTHER" id="PTHR46025:SF3">
    <property type="entry name" value="XYLOSYLTRANSFERASE OXT"/>
    <property type="match status" value="1"/>
</dbReference>
<keyword evidence="7" id="KW-0328">Glycosyltransferase</keyword>
<dbReference type="GO" id="GO:0050650">
    <property type="term" value="P:chondroitin sulfate proteoglycan biosynthetic process"/>
    <property type="evidence" value="ECO:0000318"/>
    <property type="project" value="GO_Central"/>
</dbReference>
<dbReference type="GO" id="GO:0000139">
    <property type="term" value="C:Golgi membrane"/>
    <property type="evidence" value="ECO:0007669"/>
    <property type="project" value="UniProtKB-SubCell"/>
</dbReference>
<feature type="region of interest" description="Disordered" evidence="20">
    <location>
        <begin position="29"/>
        <end position="50"/>
    </location>
</feature>
<evidence type="ECO:0000313" key="22">
    <source>
        <dbReference type="Proteomes" id="UP000001554"/>
    </source>
</evidence>
<evidence type="ECO:0000256" key="12">
    <source>
        <dbReference type="ARBA" id="ARBA00022968"/>
    </source>
</evidence>
<dbReference type="GO" id="GO:0015012">
    <property type="term" value="P:heparan sulfate proteoglycan biosynthetic process"/>
    <property type="evidence" value="ECO:0000318"/>
    <property type="project" value="GO_Central"/>
</dbReference>
<sequence length="896" mass="101689">MAMTSWLLTLVMVTSPTVTLSSGAEVSALDPPVAPQSGRVPTGLQHEEEQKTDAWRNKVYPLREVSYFTPPTRNASFAVETVTPTESKLMFLLCSRGYFISNMSVRFGSIAQLRSNSTSVRLYGLRNFPTYITRNSTGIHREKDGMYRAQGSSSPRYHPVGTGCDPALRCLWHQACILKPSPRLCGYDSQPEKRKLLEVKYLCEADSSVDGLTYEEHQRKRREDVLYISVTGMANGTDVIQWSTVAESDIFSIMCPGPEQSDFERYNGVCDGKPPPPEQVVSDLWKVVARVPSEACREEVLQVYCAYRYNKHGGCLPPLVTNASQVNKDGGMLYSDIALPRKGPRPEDRKHEEVLAHPHVSLIPARTAFVLLVHNNPEAAVQLLDSLYREYFHYVIHVDKSKPLVRKYLVHLLEGKFPHAENIRVLPDQRSFRSSWGSYNILRAELEATEELLRMGSWDFVINLSGSDLALRDVDDIAAALAPYRGRNFLRLTKRYRDGVRKASPDRINTAWYSCDGYVYNVTRRGDPPAGADISGSSQWAVLSRDFAEFAVSSKSQDKSIDFNSLQFYMQTTAIPDEKYLASILMSSQFRDTLISAHLHRLAPFQGKDQLGACRHGHETDMCGKGPRTFREKDVPLLLNVSRRFMFARKFEGQPEDPTRRAVLHWQRGLFYLELQRHHGVSDALLRALAQRACEHFLGDGHSQVCSSVYVVSWRVLPRLVPDKSSCCAKISRRSSSRYWIDFTMDYGTRMNMRASLAYTQRGTCFDRGHIKYFEVSTRKWETNMSHTVLPELEEAGATTVYLRLYAQATQEVEETGTCTLNQPNKGKGKETTFARFDNKNPGNWQESKYTILQFSVRLLNPQGEEHCRKLSSFMWNPPKARRGIALQDKLVCGHL</sequence>
<comment type="similarity">
    <text evidence="5">Belongs to the glycosyltransferase 14 family. XylT subfamily.</text>
</comment>
<protein>
    <recommendedName>
        <fullName evidence="6">protein xylosyltransferase</fullName>
        <ecNumber evidence="6">2.4.2.26</ecNumber>
    </recommendedName>
    <alternativeName>
        <fullName evidence="18">Peptide O-xylosyltransferase</fullName>
    </alternativeName>
</protein>
<evidence type="ECO:0000256" key="20">
    <source>
        <dbReference type="SAM" id="MobiDB-lite"/>
    </source>
</evidence>
<evidence type="ECO:0000256" key="8">
    <source>
        <dbReference type="ARBA" id="ARBA00022679"/>
    </source>
</evidence>
<dbReference type="EC" id="2.4.2.26" evidence="6"/>
<keyword evidence="15" id="KW-0472">Membrane</keyword>
<organism evidence="22 23">
    <name type="scientific">Branchiostoma floridae</name>
    <name type="common">Florida lancelet</name>
    <name type="synonym">Amphioxus</name>
    <dbReference type="NCBI Taxonomy" id="7739"/>
    <lineage>
        <taxon>Eukaryota</taxon>
        <taxon>Metazoa</taxon>
        <taxon>Chordata</taxon>
        <taxon>Cephalochordata</taxon>
        <taxon>Leptocardii</taxon>
        <taxon>Amphioxiformes</taxon>
        <taxon>Branchiostomatidae</taxon>
        <taxon>Branchiostoma</taxon>
    </lineage>
</organism>
<dbReference type="RefSeq" id="XP_035673054.1">
    <property type="nucleotide sequence ID" value="XM_035817161.1"/>
</dbReference>
<name>A0A9J7MNA5_BRAFL</name>
<evidence type="ECO:0000256" key="14">
    <source>
        <dbReference type="ARBA" id="ARBA00023034"/>
    </source>
</evidence>
<evidence type="ECO:0000256" key="9">
    <source>
        <dbReference type="ARBA" id="ARBA00022692"/>
    </source>
</evidence>
<dbReference type="OrthoDB" id="2019572at2759"/>
<evidence type="ECO:0000256" key="3">
    <source>
        <dbReference type="ARBA" id="ARBA00004840"/>
    </source>
</evidence>
<evidence type="ECO:0000256" key="15">
    <source>
        <dbReference type="ARBA" id="ARBA00023136"/>
    </source>
</evidence>
<dbReference type="PANTHER" id="PTHR46025">
    <property type="entry name" value="XYLOSYLTRANSFERASE OXT"/>
    <property type="match status" value="1"/>
</dbReference>
<keyword evidence="21" id="KW-0732">Signal</keyword>
<proteinExistence type="inferred from homology"/>
<evidence type="ECO:0000256" key="17">
    <source>
        <dbReference type="ARBA" id="ARBA00023180"/>
    </source>
</evidence>
<dbReference type="GO" id="GO:0046872">
    <property type="term" value="F:metal ion binding"/>
    <property type="evidence" value="ECO:0007669"/>
    <property type="project" value="UniProtKB-KW"/>
</dbReference>
<comment type="subcellular location">
    <subcellularLocation>
        <location evidence="2">Endoplasmic reticulum membrane</location>
        <topology evidence="2">Single-pass type II membrane protein</topology>
    </subcellularLocation>
    <subcellularLocation>
        <location evidence="1">Golgi apparatus membrane</location>
        <topology evidence="1">Single-pass type II membrane protein</topology>
    </subcellularLocation>
</comment>
<evidence type="ECO:0000256" key="1">
    <source>
        <dbReference type="ARBA" id="ARBA00004323"/>
    </source>
</evidence>
<keyword evidence="22" id="KW-1185">Reference proteome</keyword>
<dbReference type="GO" id="GO:0030158">
    <property type="term" value="F:protein xylosyltransferase activity"/>
    <property type="evidence" value="ECO:0000318"/>
    <property type="project" value="GO_Central"/>
</dbReference>
<dbReference type="Proteomes" id="UP000001554">
    <property type="component" value="Chromosome 4"/>
</dbReference>
<dbReference type="KEGG" id="bfo:118413636"/>
<evidence type="ECO:0000256" key="19">
    <source>
        <dbReference type="ARBA" id="ARBA00047847"/>
    </source>
</evidence>
<accession>A0A9J7MNA5</accession>